<evidence type="ECO:0000313" key="1">
    <source>
        <dbReference type="EMBL" id="JAD32272.1"/>
    </source>
</evidence>
<proteinExistence type="predicted"/>
<dbReference type="AlphaFoldDB" id="A0A0A8ZBM1"/>
<reference evidence="1" key="2">
    <citation type="journal article" date="2015" name="Data Brief">
        <title>Shoot transcriptome of the giant reed, Arundo donax.</title>
        <authorList>
            <person name="Barrero R.A."/>
            <person name="Guerrero F.D."/>
            <person name="Moolhuijzen P."/>
            <person name="Goolsby J.A."/>
            <person name="Tidwell J."/>
            <person name="Bellgard S.E."/>
            <person name="Bellgard M.I."/>
        </authorList>
    </citation>
    <scope>NUCLEOTIDE SEQUENCE</scope>
    <source>
        <tissue evidence="1">Shoot tissue taken approximately 20 cm above the soil surface</tissue>
    </source>
</reference>
<sequence>MSPNGIPIEVWRCLGNITIVWLTKLFNLIF</sequence>
<accession>A0A0A8ZBM1</accession>
<reference evidence="1" key="1">
    <citation type="submission" date="2014-09" db="EMBL/GenBank/DDBJ databases">
        <authorList>
            <person name="Magalhaes I.L.F."/>
            <person name="Oliveira U."/>
            <person name="Santos F.R."/>
            <person name="Vidigal T.H.D.A."/>
            <person name="Brescovit A.D."/>
            <person name="Santos A.J."/>
        </authorList>
    </citation>
    <scope>NUCLEOTIDE SEQUENCE</scope>
    <source>
        <tissue evidence="1">Shoot tissue taken approximately 20 cm above the soil surface</tissue>
    </source>
</reference>
<dbReference type="EMBL" id="GBRH01265623">
    <property type="protein sequence ID" value="JAD32272.1"/>
    <property type="molecule type" value="Transcribed_RNA"/>
</dbReference>
<protein>
    <submittedName>
        <fullName evidence="1">Uncharacterized protein</fullName>
    </submittedName>
</protein>
<name>A0A0A8ZBM1_ARUDO</name>
<organism evidence="1">
    <name type="scientific">Arundo donax</name>
    <name type="common">Giant reed</name>
    <name type="synonym">Donax arundinaceus</name>
    <dbReference type="NCBI Taxonomy" id="35708"/>
    <lineage>
        <taxon>Eukaryota</taxon>
        <taxon>Viridiplantae</taxon>
        <taxon>Streptophyta</taxon>
        <taxon>Embryophyta</taxon>
        <taxon>Tracheophyta</taxon>
        <taxon>Spermatophyta</taxon>
        <taxon>Magnoliopsida</taxon>
        <taxon>Liliopsida</taxon>
        <taxon>Poales</taxon>
        <taxon>Poaceae</taxon>
        <taxon>PACMAD clade</taxon>
        <taxon>Arundinoideae</taxon>
        <taxon>Arundineae</taxon>
        <taxon>Arundo</taxon>
    </lineage>
</organism>